<comment type="caution">
    <text evidence="1">The sequence shown here is derived from an EMBL/GenBank/DDBJ whole genome shotgun (WGS) entry which is preliminary data.</text>
</comment>
<keyword evidence="2" id="KW-1185">Reference proteome</keyword>
<dbReference type="EMBL" id="JBEUWX010000002">
    <property type="protein sequence ID" value="MFA9950528.1"/>
    <property type="molecule type" value="Genomic_DNA"/>
</dbReference>
<dbReference type="Proteomes" id="UP001574673">
    <property type="component" value="Unassembled WGS sequence"/>
</dbReference>
<proteinExistence type="predicted"/>
<evidence type="ECO:0000313" key="2">
    <source>
        <dbReference type="Proteomes" id="UP001574673"/>
    </source>
</evidence>
<gene>
    <name evidence="1" type="ORF">ABCS64_09405</name>
</gene>
<reference evidence="2" key="1">
    <citation type="submission" date="2024-06" db="EMBL/GenBank/DDBJ databases">
        <title>Radixoralia hellwigii gen. nov., sp nov., isolated from a root canal in the human oral cavity.</title>
        <authorList>
            <person name="Bartsch S."/>
            <person name="Wittmer A."/>
            <person name="Schulz A.-K."/>
            <person name="Neumann-Schaal M."/>
            <person name="Wolf J."/>
            <person name="Gronow S."/>
            <person name="Tennert C."/>
            <person name="Haecker G."/>
            <person name="Cieplik F."/>
            <person name="Al-Ahmad A."/>
        </authorList>
    </citation>
    <scope>NUCLEOTIDE SEQUENCE [LARGE SCALE GENOMIC DNA]</scope>
    <source>
        <strain evidence="2">Wk13</strain>
    </source>
</reference>
<protein>
    <submittedName>
        <fullName evidence="1">Uncharacterized protein</fullName>
    </submittedName>
</protein>
<organism evidence="1 2">
    <name type="scientific">Dentiradicibacter hellwigii</name>
    <dbReference type="NCBI Taxonomy" id="3149053"/>
    <lineage>
        <taxon>Bacteria</taxon>
        <taxon>Pseudomonadati</taxon>
        <taxon>Pseudomonadota</taxon>
        <taxon>Betaproteobacteria</taxon>
        <taxon>Rhodocyclales</taxon>
        <taxon>Rhodocyclaceae</taxon>
        <taxon>Dentiradicibacter</taxon>
    </lineage>
</organism>
<sequence length="204" mass="22839">MHFYRHGRKVPAQQSFRQGQNRITANRLAEEIALAEQPVAYHFHPISACSGLCKGAIGSYDLFVKDECAAKLPAVSADAVFLLHRIAGRPVSPIERSNVLIERCPTNFSGGIGRYCPGVSAPDARQSANRRRQWRSLRFRVTRDGWKEGCYAMKIKIFIADGVFCRQFRCQFPDIWEAGVKGSQNTPRAAHCAATASWSVELKR</sequence>
<name>A0ABV4UFY5_9RHOO</name>
<accession>A0ABV4UFY5</accession>
<evidence type="ECO:0000313" key="1">
    <source>
        <dbReference type="EMBL" id="MFA9950528.1"/>
    </source>
</evidence>